<comment type="caution">
    <text evidence="2">The sequence shown here is derived from an EMBL/GenBank/DDBJ whole genome shotgun (WGS) entry which is preliminary data.</text>
</comment>
<organism evidence="2 3">
    <name type="scientific">Faecalibacterium prausnitzii</name>
    <dbReference type="NCBI Taxonomy" id="853"/>
    <lineage>
        <taxon>Bacteria</taxon>
        <taxon>Bacillati</taxon>
        <taxon>Bacillota</taxon>
        <taxon>Clostridia</taxon>
        <taxon>Eubacteriales</taxon>
        <taxon>Oscillospiraceae</taxon>
        <taxon>Faecalibacterium</taxon>
    </lineage>
</organism>
<proteinExistence type="predicted"/>
<dbReference type="Gene3D" id="1.10.1220.10">
    <property type="entry name" value="Met repressor-like"/>
    <property type="match status" value="1"/>
</dbReference>
<dbReference type="Proteomes" id="UP000220005">
    <property type="component" value="Unassembled WGS sequence"/>
</dbReference>
<dbReference type="InterPro" id="IPR010985">
    <property type="entry name" value="Ribbon_hlx_hlx"/>
</dbReference>
<dbReference type="EMBL" id="NMTY01000024">
    <property type="protein sequence ID" value="PDX80886.1"/>
    <property type="molecule type" value="Genomic_DNA"/>
</dbReference>
<dbReference type="SUPFAM" id="SSF47598">
    <property type="entry name" value="Ribbon-helix-helix"/>
    <property type="match status" value="1"/>
</dbReference>
<accession>A0A2A7AP51</accession>
<name>A0A2A7AP51_9FIRM</name>
<evidence type="ECO:0000256" key="1">
    <source>
        <dbReference type="SAM" id="MobiDB-lite"/>
    </source>
</evidence>
<evidence type="ECO:0000313" key="3">
    <source>
        <dbReference type="Proteomes" id="UP000220005"/>
    </source>
</evidence>
<reference evidence="2 3" key="1">
    <citation type="journal article" date="2017" name="Front. Microbiol.">
        <title>New Insights into the Diversity of the Genus Faecalibacterium.</title>
        <authorList>
            <person name="Benevides L."/>
            <person name="Burman S."/>
            <person name="Martin R."/>
            <person name="Robert V."/>
            <person name="Thomas M."/>
            <person name="Miquel S."/>
            <person name="Chain F."/>
            <person name="Sokol H."/>
            <person name="Bermudez-Humaran L.G."/>
            <person name="Morrison M."/>
            <person name="Langella P."/>
            <person name="Azevedo V.A."/>
            <person name="Chatel J.M."/>
            <person name="Soares S."/>
        </authorList>
    </citation>
    <scope>NUCLEOTIDE SEQUENCE [LARGE SCALE GENOMIC DNA]</scope>
    <source>
        <strain evidence="2 3">CNCM I 4575</strain>
    </source>
</reference>
<evidence type="ECO:0000313" key="2">
    <source>
        <dbReference type="EMBL" id="PDX80886.1"/>
    </source>
</evidence>
<dbReference type="AlphaFoldDB" id="A0A2A7AP51"/>
<dbReference type="GO" id="GO:0006355">
    <property type="term" value="P:regulation of DNA-templated transcription"/>
    <property type="evidence" value="ECO:0007669"/>
    <property type="project" value="InterPro"/>
</dbReference>
<feature type="region of interest" description="Disordered" evidence="1">
    <location>
        <begin position="58"/>
        <end position="77"/>
    </location>
</feature>
<dbReference type="InterPro" id="IPR013321">
    <property type="entry name" value="Arc_rbn_hlx_hlx"/>
</dbReference>
<gene>
    <name evidence="2" type="ORF">CGS58_10320</name>
</gene>
<sequence length="90" mass="9818">MVTEARKRANAKWDKENMVVLACKVKRETAEQFKAACAAQGTTSNAVLQRAVKAYLEEHPAPEQPHTAGNAPDDDTEARRAALLESIKGL</sequence>
<dbReference type="RefSeq" id="WP_097839811.1">
    <property type="nucleotide sequence ID" value="NZ_NMTY01000024.1"/>
</dbReference>
<protein>
    <submittedName>
        <fullName evidence="2">Uncharacterized protein</fullName>
    </submittedName>
</protein>